<proteinExistence type="predicted"/>
<accession>Q8FR87</accession>
<dbReference type="HOGENOM" id="CLU_097806_3_2_11"/>
<dbReference type="InterPro" id="IPR036388">
    <property type="entry name" value="WH-like_DNA-bd_sf"/>
</dbReference>
<reference evidence="5 6" key="1">
    <citation type="journal article" date="2003" name="Genome Res.">
        <title>Comparative complete genome sequence analysis of the amino acid replacements responsible for the thermostability of Corynebacterium efficiens.</title>
        <authorList>
            <person name="Nishio Y."/>
            <person name="Nakamura Y."/>
            <person name="Kawarabayasi Y."/>
            <person name="Usuda Y."/>
            <person name="Kimura E."/>
            <person name="Sugimoto S."/>
            <person name="Matsui K."/>
            <person name="Yamagishi A."/>
            <person name="Kikuchi H."/>
            <person name="Ikeo K."/>
            <person name="Gojobori T."/>
        </authorList>
    </citation>
    <scope>NUCLEOTIDE SEQUENCE [LARGE SCALE GENOMIC DNA]</scope>
    <source>
        <strain evidence="6">DSM 44549 / YS-314 / AJ 12310 / JCM 11189 / NBRC 100395</strain>
    </source>
</reference>
<evidence type="ECO:0000313" key="6">
    <source>
        <dbReference type="Proteomes" id="UP000001409"/>
    </source>
</evidence>
<dbReference type="Proteomes" id="UP000001409">
    <property type="component" value="Chromosome"/>
</dbReference>
<dbReference type="eggNOG" id="COG0640">
    <property type="taxonomic scope" value="Bacteria"/>
</dbReference>
<dbReference type="PANTHER" id="PTHR33154:SF18">
    <property type="entry name" value="ARSENICAL RESISTANCE OPERON REPRESSOR"/>
    <property type="match status" value="1"/>
</dbReference>
<evidence type="ECO:0000313" key="5">
    <source>
        <dbReference type="EMBL" id="BAC17684.1"/>
    </source>
</evidence>
<dbReference type="InterPro" id="IPR036390">
    <property type="entry name" value="WH_DNA-bd_sf"/>
</dbReference>
<evidence type="ECO:0000256" key="1">
    <source>
        <dbReference type="ARBA" id="ARBA00023015"/>
    </source>
</evidence>
<dbReference type="GO" id="GO:0003677">
    <property type="term" value="F:DNA binding"/>
    <property type="evidence" value="ECO:0007669"/>
    <property type="project" value="UniProtKB-KW"/>
</dbReference>
<dbReference type="PANTHER" id="PTHR33154">
    <property type="entry name" value="TRANSCRIPTIONAL REGULATOR, ARSR FAMILY"/>
    <property type="match status" value="1"/>
</dbReference>
<dbReference type="PROSITE" id="PS50987">
    <property type="entry name" value="HTH_ARSR_2"/>
    <property type="match status" value="1"/>
</dbReference>
<keyword evidence="6" id="KW-1185">Reference proteome</keyword>
<dbReference type="CDD" id="cd00090">
    <property type="entry name" value="HTH_ARSR"/>
    <property type="match status" value="1"/>
</dbReference>
<dbReference type="AlphaFoldDB" id="Q8FR87"/>
<sequence>MGAVMRHLLVVLIVINIDGTSNIDDCQYRMGHMTSAQILPLTDLSDCCSLGTGPLDDDEADRYATLFKVLAEPMRLRILSQLAAGGCGPVSVNELTEMMGLSQPTISHHLKKMTEAGLLERTREGRSVIHRVKPELFAELRTVLQIG</sequence>
<organism evidence="5 6">
    <name type="scientific">Corynebacterium efficiens (strain DSM 44549 / YS-314 / AJ 12310 / JCM 11189 / NBRC 100395)</name>
    <dbReference type="NCBI Taxonomy" id="196164"/>
    <lineage>
        <taxon>Bacteria</taxon>
        <taxon>Bacillati</taxon>
        <taxon>Actinomycetota</taxon>
        <taxon>Actinomycetes</taxon>
        <taxon>Mycobacteriales</taxon>
        <taxon>Corynebacteriaceae</taxon>
        <taxon>Corynebacterium</taxon>
    </lineage>
</organism>
<dbReference type="STRING" id="196164.gene:10741278"/>
<keyword evidence="1" id="KW-0805">Transcription regulation</keyword>
<evidence type="ECO:0000256" key="3">
    <source>
        <dbReference type="ARBA" id="ARBA00023163"/>
    </source>
</evidence>
<feature type="domain" description="HTH arsR-type" evidence="4">
    <location>
        <begin position="55"/>
        <end position="147"/>
    </location>
</feature>
<name>Q8FR87_COREF</name>
<evidence type="ECO:0000256" key="2">
    <source>
        <dbReference type="ARBA" id="ARBA00023125"/>
    </source>
</evidence>
<keyword evidence="2" id="KW-0238">DNA-binding</keyword>
<dbReference type="SUPFAM" id="SSF46785">
    <property type="entry name" value="Winged helix' DNA-binding domain"/>
    <property type="match status" value="1"/>
</dbReference>
<dbReference type="InterPro" id="IPR001845">
    <property type="entry name" value="HTH_ArsR_DNA-bd_dom"/>
</dbReference>
<evidence type="ECO:0000259" key="4">
    <source>
        <dbReference type="PROSITE" id="PS50987"/>
    </source>
</evidence>
<dbReference type="SMART" id="SM00418">
    <property type="entry name" value="HTH_ARSR"/>
    <property type="match status" value="1"/>
</dbReference>
<dbReference type="Gene3D" id="1.10.10.10">
    <property type="entry name" value="Winged helix-like DNA-binding domain superfamily/Winged helix DNA-binding domain"/>
    <property type="match status" value="1"/>
</dbReference>
<dbReference type="KEGG" id="cef:CE0874"/>
<dbReference type="InterPro" id="IPR051081">
    <property type="entry name" value="HTH_MetalResp_TranReg"/>
</dbReference>
<dbReference type="InterPro" id="IPR011991">
    <property type="entry name" value="ArsR-like_HTH"/>
</dbReference>
<keyword evidence="3" id="KW-0804">Transcription</keyword>
<dbReference type="NCBIfam" id="NF033788">
    <property type="entry name" value="HTH_metalloreg"/>
    <property type="match status" value="1"/>
</dbReference>
<dbReference type="GO" id="GO:0003700">
    <property type="term" value="F:DNA-binding transcription factor activity"/>
    <property type="evidence" value="ECO:0007669"/>
    <property type="project" value="InterPro"/>
</dbReference>
<protein>
    <submittedName>
        <fullName evidence="5">Putative transcription regulator</fullName>
    </submittedName>
</protein>
<dbReference type="EMBL" id="BA000035">
    <property type="protein sequence ID" value="BAC17684.1"/>
    <property type="molecule type" value="Genomic_DNA"/>
</dbReference>
<dbReference type="PRINTS" id="PR00778">
    <property type="entry name" value="HTHARSR"/>
</dbReference>
<dbReference type="Pfam" id="PF01022">
    <property type="entry name" value="HTH_5"/>
    <property type="match status" value="1"/>
</dbReference>